<evidence type="ECO:0000313" key="1">
    <source>
        <dbReference type="EMBL" id="OWR55557.1"/>
    </source>
</evidence>
<reference evidence="1 2" key="1">
    <citation type="journal article" date="2011" name="Cell">
        <title>The monarch butterfly genome yields insights into long-distance migration.</title>
        <authorList>
            <person name="Zhan S."/>
            <person name="Merlin C."/>
            <person name="Boore J.L."/>
            <person name="Reppert S.M."/>
        </authorList>
    </citation>
    <scope>NUCLEOTIDE SEQUENCE [LARGE SCALE GENOMIC DNA]</scope>
    <source>
        <strain evidence="1">F-2</strain>
    </source>
</reference>
<dbReference type="EMBL" id="AGBW02003378">
    <property type="protein sequence ID" value="OWR55557.1"/>
    <property type="molecule type" value="Genomic_DNA"/>
</dbReference>
<keyword evidence="1" id="KW-0675">Receptor</keyword>
<name>A0A212FPA3_DANPL</name>
<dbReference type="InParanoid" id="A0A212FPA3"/>
<gene>
    <name evidence="1" type="ORF">KGM_211746A</name>
</gene>
<evidence type="ECO:0000313" key="2">
    <source>
        <dbReference type="Proteomes" id="UP000007151"/>
    </source>
</evidence>
<sequence length="13" mass="1443">MYEAAGTSGHYKK</sequence>
<keyword evidence="2" id="KW-1185">Reference proteome</keyword>
<proteinExistence type="predicted"/>
<dbReference type="KEGG" id="dpl:KGM_211746A"/>
<accession>A0A212FPA3</accession>
<comment type="caution">
    <text evidence="1">The sequence shown here is derived from an EMBL/GenBank/DDBJ whole genome shotgun (WGS) entry which is preliminary data.</text>
</comment>
<protein>
    <submittedName>
        <fullName evidence="1">Hormone receptor 39</fullName>
    </submittedName>
</protein>
<feature type="non-terminal residue" evidence="1">
    <location>
        <position position="13"/>
    </location>
</feature>
<organism evidence="1 2">
    <name type="scientific">Danaus plexippus plexippus</name>
    <dbReference type="NCBI Taxonomy" id="278856"/>
    <lineage>
        <taxon>Eukaryota</taxon>
        <taxon>Metazoa</taxon>
        <taxon>Ecdysozoa</taxon>
        <taxon>Arthropoda</taxon>
        <taxon>Hexapoda</taxon>
        <taxon>Insecta</taxon>
        <taxon>Pterygota</taxon>
        <taxon>Neoptera</taxon>
        <taxon>Endopterygota</taxon>
        <taxon>Lepidoptera</taxon>
        <taxon>Glossata</taxon>
        <taxon>Ditrysia</taxon>
        <taxon>Papilionoidea</taxon>
        <taxon>Nymphalidae</taxon>
        <taxon>Danainae</taxon>
        <taxon>Danaini</taxon>
        <taxon>Danaina</taxon>
        <taxon>Danaus</taxon>
        <taxon>Danaus</taxon>
    </lineage>
</organism>
<dbReference type="Proteomes" id="UP000007151">
    <property type="component" value="Unassembled WGS sequence"/>
</dbReference>